<keyword evidence="16" id="KW-1185">Reference proteome</keyword>
<dbReference type="InterPro" id="IPR016185">
    <property type="entry name" value="PreATP-grasp_dom_sf"/>
</dbReference>
<dbReference type="SUPFAM" id="SSF56059">
    <property type="entry name" value="Glutathione synthetase ATP-binding domain-like"/>
    <property type="match status" value="1"/>
</dbReference>
<dbReference type="SUPFAM" id="SSF52440">
    <property type="entry name" value="PreATP-grasp domain"/>
    <property type="match status" value="1"/>
</dbReference>
<evidence type="ECO:0000256" key="12">
    <source>
        <dbReference type="PIRSR" id="PIRSR039102-3"/>
    </source>
</evidence>
<sequence length="336" mass="35348">MRIAVLFGGASSEREVSIASAAQVFTALRDRGHDVIAIDTAKGKLSPQEVEAFVSATVAYDPPGVDDIPASEVTARLTAEDSELRGVDVVFLALHGGSGEDGTLQALLKAAGIPYTGSGVLGSAVAMDKDMSKRLFRQAGVPTPDWIMAPATAAEVAERIGFPAIVKPNSQGSTIGLTVVKAPEQLEEAIATAAAWDHEVMIERFVPGRELVVGVLDGRALAVGEIVPQLGEIFDYQSKYQVGGAVETFPADLPAETAAEVQRLAVAAHRALKLGSYSRIDFRLDAQGRLWCLEANTLPGMTATSLMPQSAAAVGIGFAELCERLCELALAEHRGR</sequence>
<comment type="pathway">
    <text evidence="10">Cell wall biogenesis; peptidoglycan biosynthesis.</text>
</comment>
<evidence type="ECO:0000256" key="5">
    <source>
        <dbReference type="ARBA" id="ARBA00022741"/>
    </source>
</evidence>
<keyword evidence="12" id="KW-0464">Manganese</keyword>
<dbReference type="EC" id="6.3.2.4" evidence="10"/>
<dbReference type="NCBIfam" id="NF002528">
    <property type="entry name" value="PRK01966.1-4"/>
    <property type="match status" value="1"/>
</dbReference>
<comment type="similarity">
    <text evidence="2 10">Belongs to the D-alanine--D-alanine ligase family.</text>
</comment>
<reference evidence="15 16" key="1">
    <citation type="journal article" date="2011" name="Stand. Genomic Sci.">
        <title>Complete genome sequence of Thermomonospora curvata type strain (B9).</title>
        <authorList>
            <person name="Chertkov O."/>
            <person name="Sikorski J."/>
            <person name="Nolan M."/>
            <person name="Lapidus A."/>
            <person name="Lucas S."/>
            <person name="Del Rio T.G."/>
            <person name="Tice H."/>
            <person name="Cheng J.F."/>
            <person name="Goodwin L."/>
            <person name="Pitluck S."/>
            <person name="Liolios K."/>
            <person name="Ivanova N."/>
            <person name="Mavromatis K."/>
            <person name="Mikhailova N."/>
            <person name="Ovchinnikova G."/>
            <person name="Pati A."/>
            <person name="Chen A."/>
            <person name="Palaniappan K."/>
            <person name="Djao O.D."/>
            <person name="Land M."/>
            <person name="Hauser L."/>
            <person name="Chang Y.J."/>
            <person name="Jeffries C.D."/>
            <person name="Brettin T."/>
            <person name="Han C."/>
            <person name="Detter J.C."/>
            <person name="Rohde M."/>
            <person name="Goker M."/>
            <person name="Woyke T."/>
            <person name="Bristow J."/>
            <person name="Eisen J.A."/>
            <person name="Markowitz V."/>
            <person name="Hugenholtz P."/>
            <person name="Klenk H.P."/>
            <person name="Kyrpides N.C."/>
        </authorList>
    </citation>
    <scope>NUCLEOTIDE SEQUENCE [LARGE SCALE GENOMIC DNA]</scope>
    <source>
        <strain evidence="16">ATCC 19995 / DSM 43183 / JCM 3096 / KCTC 9072 / NBRC 15933 / NCIMB 10081 / Henssen B9</strain>
    </source>
</reference>
<feature type="domain" description="ATP-grasp" evidence="14">
    <location>
        <begin position="133"/>
        <end position="327"/>
    </location>
</feature>
<feature type="active site" evidence="11">
    <location>
        <position position="13"/>
    </location>
</feature>
<feature type="binding site" evidence="12">
    <location>
        <position position="281"/>
    </location>
    <ligand>
        <name>Mg(2+)</name>
        <dbReference type="ChEBI" id="CHEBI:18420"/>
        <label>1</label>
    </ligand>
</feature>
<dbReference type="GO" id="GO:0009252">
    <property type="term" value="P:peptidoglycan biosynthetic process"/>
    <property type="evidence" value="ECO:0007669"/>
    <property type="project" value="UniProtKB-UniRule"/>
</dbReference>
<keyword evidence="12" id="KW-0460">Magnesium</keyword>
<dbReference type="Proteomes" id="UP000001918">
    <property type="component" value="Chromosome"/>
</dbReference>
<dbReference type="Gene3D" id="3.30.470.20">
    <property type="entry name" value="ATP-grasp fold, B domain"/>
    <property type="match status" value="1"/>
</dbReference>
<dbReference type="Pfam" id="PF01820">
    <property type="entry name" value="Dala_Dala_lig_N"/>
    <property type="match status" value="1"/>
</dbReference>
<dbReference type="GO" id="GO:0005829">
    <property type="term" value="C:cytosol"/>
    <property type="evidence" value="ECO:0007669"/>
    <property type="project" value="TreeGrafter"/>
</dbReference>
<dbReference type="eggNOG" id="COG1181">
    <property type="taxonomic scope" value="Bacteria"/>
</dbReference>
<dbReference type="KEGG" id="tcu:Tcur_3455"/>
<name>D1AB50_THECD</name>
<dbReference type="EMBL" id="CP001738">
    <property type="protein sequence ID" value="ACY98993.1"/>
    <property type="molecule type" value="Genomic_DNA"/>
</dbReference>
<evidence type="ECO:0000259" key="14">
    <source>
        <dbReference type="PROSITE" id="PS50975"/>
    </source>
</evidence>
<keyword evidence="12" id="KW-0479">Metal-binding</keyword>
<dbReference type="InterPro" id="IPR013815">
    <property type="entry name" value="ATP_grasp_subdomain_1"/>
</dbReference>
<feature type="binding site" evidence="12">
    <location>
        <position position="294"/>
    </location>
    <ligand>
        <name>Mg(2+)</name>
        <dbReference type="ChEBI" id="CHEBI:18420"/>
        <label>1</label>
    </ligand>
</feature>
<feature type="binding site" evidence="12">
    <location>
        <position position="294"/>
    </location>
    <ligand>
        <name>Mg(2+)</name>
        <dbReference type="ChEBI" id="CHEBI:18420"/>
        <label>2</label>
    </ligand>
</feature>
<dbReference type="STRING" id="471852.Tcur_3455"/>
<evidence type="ECO:0000256" key="7">
    <source>
        <dbReference type="ARBA" id="ARBA00022960"/>
    </source>
</evidence>
<dbReference type="PROSITE" id="PS00843">
    <property type="entry name" value="DALA_DALA_LIGASE_1"/>
    <property type="match status" value="1"/>
</dbReference>
<comment type="subcellular location">
    <subcellularLocation>
        <location evidence="1 10">Cytoplasm</location>
    </subcellularLocation>
</comment>
<feature type="active site" evidence="11">
    <location>
        <position position="173"/>
    </location>
</feature>
<keyword evidence="6 13" id="KW-0067">ATP-binding</keyword>
<dbReference type="RefSeq" id="WP_012853777.1">
    <property type="nucleotide sequence ID" value="NC_013510.1"/>
</dbReference>
<proteinExistence type="inferred from homology"/>
<dbReference type="PROSITE" id="PS00844">
    <property type="entry name" value="DALA_DALA_LIGASE_2"/>
    <property type="match status" value="1"/>
</dbReference>
<evidence type="ECO:0000256" key="8">
    <source>
        <dbReference type="ARBA" id="ARBA00022984"/>
    </source>
</evidence>
<evidence type="ECO:0000256" key="11">
    <source>
        <dbReference type="PIRSR" id="PIRSR039102-1"/>
    </source>
</evidence>
<dbReference type="GO" id="GO:0008716">
    <property type="term" value="F:D-alanine-D-alanine ligase activity"/>
    <property type="evidence" value="ECO:0007669"/>
    <property type="project" value="UniProtKB-UniRule"/>
</dbReference>
<dbReference type="InterPro" id="IPR011127">
    <property type="entry name" value="Dala_Dala_lig_N"/>
</dbReference>
<dbReference type="OrthoDB" id="9813261at2"/>
<keyword evidence="8 10" id="KW-0573">Peptidoglycan synthesis</keyword>
<dbReference type="GO" id="GO:0071555">
    <property type="term" value="P:cell wall organization"/>
    <property type="evidence" value="ECO:0007669"/>
    <property type="project" value="UniProtKB-KW"/>
</dbReference>
<evidence type="ECO:0000256" key="10">
    <source>
        <dbReference type="HAMAP-Rule" id="MF_00047"/>
    </source>
</evidence>
<dbReference type="PROSITE" id="PS50975">
    <property type="entry name" value="ATP_GRASP"/>
    <property type="match status" value="1"/>
</dbReference>
<protein>
    <recommendedName>
        <fullName evidence="10">D-alanine--D-alanine ligase</fullName>
        <ecNumber evidence="10">6.3.2.4</ecNumber>
    </recommendedName>
    <alternativeName>
        <fullName evidence="10">D-Ala-D-Ala ligase</fullName>
    </alternativeName>
    <alternativeName>
        <fullName evidence="10">D-alanylalanine synthetase</fullName>
    </alternativeName>
</protein>
<accession>D1AB50</accession>
<dbReference type="PIRSF" id="PIRSF039102">
    <property type="entry name" value="Ddl/VanB"/>
    <property type="match status" value="1"/>
</dbReference>
<evidence type="ECO:0000256" key="13">
    <source>
        <dbReference type="PROSITE-ProRule" id="PRU00409"/>
    </source>
</evidence>
<comment type="function">
    <text evidence="10">Cell wall formation.</text>
</comment>
<dbReference type="HOGENOM" id="CLU_039268_1_1_11"/>
<dbReference type="GO" id="GO:0008360">
    <property type="term" value="P:regulation of cell shape"/>
    <property type="evidence" value="ECO:0007669"/>
    <property type="project" value="UniProtKB-KW"/>
</dbReference>
<comment type="cofactor">
    <cofactor evidence="12">
        <name>Mg(2+)</name>
        <dbReference type="ChEBI" id="CHEBI:18420"/>
    </cofactor>
    <cofactor evidence="12">
        <name>Mn(2+)</name>
        <dbReference type="ChEBI" id="CHEBI:29035"/>
    </cofactor>
    <text evidence="12">Binds 2 magnesium or manganese ions per subunit.</text>
</comment>
<evidence type="ECO:0000256" key="2">
    <source>
        <dbReference type="ARBA" id="ARBA00010871"/>
    </source>
</evidence>
<comment type="catalytic activity">
    <reaction evidence="10">
        <text>2 D-alanine + ATP = D-alanyl-D-alanine + ADP + phosphate + H(+)</text>
        <dbReference type="Rhea" id="RHEA:11224"/>
        <dbReference type="ChEBI" id="CHEBI:15378"/>
        <dbReference type="ChEBI" id="CHEBI:30616"/>
        <dbReference type="ChEBI" id="CHEBI:43474"/>
        <dbReference type="ChEBI" id="CHEBI:57416"/>
        <dbReference type="ChEBI" id="CHEBI:57822"/>
        <dbReference type="ChEBI" id="CHEBI:456216"/>
        <dbReference type="EC" id="6.3.2.4"/>
    </reaction>
</comment>
<dbReference type="Pfam" id="PF07478">
    <property type="entry name" value="Dala_Dala_lig_C"/>
    <property type="match status" value="1"/>
</dbReference>
<dbReference type="UniPathway" id="UPA00219"/>
<evidence type="ECO:0000256" key="4">
    <source>
        <dbReference type="ARBA" id="ARBA00022598"/>
    </source>
</evidence>
<dbReference type="PANTHER" id="PTHR23132:SF23">
    <property type="entry name" value="D-ALANINE--D-ALANINE LIGASE B"/>
    <property type="match status" value="1"/>
</dbReference>
<dbReference type="GO" id="GO:0005524">
    <property type="term" value="F:ATP binding"/>
    <property type="evidence" value="ECO:0007669"/>
    <property type="project" value="UniProtKB-UniRule"/>
</dbReference>
<dbReference type="Gene3D" id="3.40.50.20">
    <property type="match status" value="1"/>
</dbReference>
<evidence type="ECO:0000256" key="9">
    <source>
        <dbReference type="ARBA" id="ARBA00023316"/>
    </source>
</evidence>
<dbReference type="PANTHER" id="PTHR23132">
    <property type="entry name" value="D-ALANINE--D-ALANINE LIGASE"/>
    <property type="match status" value="1"/>
</dbReference>
<dbReference type="NCBIfam" id="TIGR01205">
    <property type="entry name" value="D_ala_D_alaTIGR"/>
    <property type="match status" value="1"/>
</dbReference>
<dbReference type="HAMAP" id="MF_00047">
    <property type="entry name" value="Dala_Dala_lig"/>
    <property type="match status" value="1"/>
</dbReference>
<dbReference type="Gene3D" id="3.30.1490.20">
    <property type="entry name" value="ATP-grasp fold, A domain"/>
    <property type="match status" value="1"/>
</dbReference>
<dbReference type="InterPro" id="IPR005905">
    <property type="entry name" value="D_ala_D_ala"/>
</dbReference>
<evidence type="ECO:0000256" key="3">
    <source>
        <dbReference type="ARBA" id="ARBA00022490"/>
    </source>
</evidence>
<dbReference type="InterPro" id="IPR000291">
    <property type="entry name" value="D-Ala_lig_Van_CS"/>
</dbReference>
<feature type="active site" evidence="11">
    <location>
        <position position="305"/>
    </location>
</feature>
<evidence type="ECO:0000313" key="15">
    <source>
        <dbReference type="EMBL" id="ACY98993.1"/>
    </source>
</evidence>
<gene>
    <name evidence="10" type="primary">ddl</name>
    <name evidence="15" type="ordered locus">Tcur_3455</name>
</gene>
<dbReference type="InterPro" id="IPR011095">
    <property type="entry name" value="Dala_Dala_lig_C"/>
</dbReference>
<keyword evidence="5 13" id="KW-0547">Nucleotide-binding</keyword>
<evidence type="ECO:0000313" key="16">
    <source>
        <dbReference type="Proteomes" id="UP000001918"/>
    </source>
</evidence>
<dbReference type="AlphaFoldDB" id="D1AB50"/>
<keyword evidence="4 10" id="KW-0436">Ligase</keyword>
<evidence type="ECO:0000256" key="6">
    <source>
        <dbReference type="ARBA" id="ARBA00022840"/>
    </source>
</evidence>
<dbReference type="GO" id="GO:0046872">
    <property type="term" value="F:metal ion binding"/>
    <property type="evidence" value="ECO:0007669"/>
    <property type="project" value="UniProtKB-KW"/>
</dbReference>
<keyword evidence="3 10" id="KW-0963">Cytoplasm</keyword>
<keyword evidence="7 10" id="KW-0133">Cell shape</keyword>
<evidence type="ECO:0000256" key="1">
    <source>
        <dbReference type="ARBA" id="ARBA00004496"/>
    </source>
</evidence>
<keyword evidence="9 10" id="KW-0961">Cell wall biogenesis/degradation</keyword>
<feature type="binding site" evidence="12">
    <location>
        <position position="296"/>
    </location>
    <ligand>
        <name>Mg(2+)</name>
        <dbReference type="ChEBI" id="CHEBI:18420"/>
        <label>2</label>
    </ligand>
</feature>
<organism evidence="15 16">
    <name type="scientific">Thermomonospora curvata (strain ATCC 19995 / DSM 43183 / JCM 3096 / KCTC 9072 / NBRC 15933 / NCIMB 10081 / Henssen B9)</name>
    <dbReference type="NCBI Taxonomy" id="471852"/>
    <lineage>
        <taxon>Bacteria</taxon>
        <taxon>Bacillati</taxon>
        <taxon>Actinomycetota</taxon>
        <taxon>Actinomycetes</taxon>
        <taxon>Streptosporangiales</taxon>
        <taxon>Thermomonosporaceae</taxon>
        <taxon>Thermomonospora</taxon>
    </lineage>
</organism>
<dbReference type="InterPro" id="IPR011761">
    <property type="entry name" value="ATP-grasp"/>
</dbReference>
<dbReference type="NCBIfam" id="NF002378">
    <property type="entry name" value="PRK01372.1"/>
    <property type="match status" value="1"/>
</dbReference>